<feature type="transmembrane region" description="Helical" evidence="7">
    <location>
        <begin position="125"/>
        <end position="143"/>
    </location>
</feature>
<protein>
    <recommendedName>
        <fullName evidence="10">Cation-transporting P-type ATPase C-terminal domain-containing protein</fullName>
    </recommendedName>
</protein>
<evidence type="ECO:0000256" key="6">
    <source>
        <dbReference type="ARBA" id="ARBA00022967"/>
    </source>
</evidence>
<evidence type="ECO:0000256" key="4">
    <source>
        <dbReference type="ARBA" id="ARBA00022840"/>
    </source>
</evidence>
<dbReference type="InterPro" id="IPR006544">
    <property type="entry name" value="P-type_TPase_V"/>
</dbReference>
<evidence type="ECO:0000256" key="3">
    <source>
        <dbReference type="ARBA" id="ARBA00022741"/>
    </source>
</evidence>
<evidence type="ECO:0000256" key="1">
    <source>
        <dbReference type="ARBA" id="ARBA00004141"/>
    </source>
</evidence>
<evidence type="ECO:0000256" key="2">
    <source>
        <dbReference type="ARBA" id="ARBA00022723"/>
    </source>
</evidence>
<evidence type="ECO:0008006" key="10">
    <source>
        <dbReference type="Google" id="ProtNLM"/>
    </source>
</evidence>
<dbReference type="InterPro" id="IPR023298">
    <property type="entry name" value="ATPase_P-typ_TM_dom_sf"/>
</dbReference>
<evidence type="ECO:0000313" key="8">
    <source>
        <dbReference type="EMBL" id="CAK0867887.1"/>
    </source>
</evidence>
<comment type="caution">
    <text evidence="8">The sequence shown here is derived from an EMBL/GenBank/DDBJ whole genome shotgun (WGS) entry which is preliminary data.</text>
</comment>
<dbReference type="SUPFAM" id="SSF81665">
    <property type="entry name" value="Calcium ATPase, transmembrane domain M"/>
    <property type="match status" value="1"/>
</dbReference>
<keyword evidence="3" id="KW-0547">Nucleotide-binding</keyword>
<keyword evidence="7" id="KW-0812">Transmembrane</keyword>
<keyword evidence="9" id="KW-1185">Reference proteome</keyword>
<reference evidence="8" key="1">
    <citation type="submission" date="2023-10" db="EMBL/GenBank/DDBJ databases">
        <authorList>
            <person name="Chen Y."/>
            <person name="Shah S."/>
            <person name="Dougan E. K."/>
            <person name="Thang M."/>
            <person name="Chan C."/>
        </authorList>
    </citation>
    <scope>NUCLEOTIDE SEQUENCE [LARGE SCALE GENOMIC DNA]</scope>
</reference>
<gene>
    <name evidence="8" type="ORF">PCOR1329_LOCUS54719</name>
</gene>
<comment type="subcellular location">
    <subcellularLocation>
        <location evidence="1">Membrane</location>
        <topology evidence="1">Multi-pass membrane protein</topology>
    </subcellularLocation>
</comment>
<dbReference type="Proteomes" id="UP001189429">
    <property type="component" value="Unassembled WGS sequence"/>
</dbReference>
<keyword evidence="2" id="KW-0479">Metal-binding</keyword>
<keyword evidence="6" id="KW-1278">Translocase</keyword>
<sequence>MELAVNRRYSGCCMRCVVAARDYMKQLWETWDRPFLERPATLVRGRSAAEPNLMNTVVFLVETAQTVSILFVNYKGQPWMKGLTENRALFFSVFIMSGSMVAAAWEVFPEINALIHLSPFPNDSFRWRIMALVFTTLFGTFLWDRACVAMFAPDIFAAMVDSARRTTFKDTGLDALWAHAGPGRRNIM</sequence>
<keyword evidence="5" id="KW-0460">Magnesium</keyword>
<feature type="transmembrane region" description="Helical" evidence="7">
    <location>
        <begin position="86"/>
        <end position="105"/>
    </location>
</feature>
<organism evidence="8 9">
    <name type="scientific">Prorocentrum cordatum</name>
    <dbReference type="NCBI Taxonomy" id="2364126"/>
    <lineage>
        <taxon>Eukaryota</taxon>
        <taxon>Sar</taxon>
        <taxon>Alveolata</taxon>
        <taxon>Dinophyceae</taxon>
        <taxon>Prorocentrales</taxon>
        <taxon>Prorocentraceae</taxon>
        <taxon>Prorocentrum</taxon>
    </lineage>
</organism>
<accession>A0ABN9V5D1</accession>
<evidence type="ECO:0000313" key="9">
    <source>
        <dbReference type="Proteomes" id="UP001189429"/>
    </source>
</evidence>
<evidence type="ECO:0000256" key="5">
    <source>
        <dbReference type="ARBA" id="ARBA00022842"/>
    </source>
</evidence>
<keyword evidence="7" id="KW-1133">Transmembrane helix</keyword>
<keyword evidence="4" id="KW-0067">ATP-binding</keyword>
<proteinExistence type="predicted"/>
<keyword evidence="7" id="KW-0472">Membrane</keyword>
<evidence type="ECO:0000256" key="7">
    <source>
        <dbReference type="SAM" id="Phobius"/>
    </source>
</evidence>
<dbReference type="PANTHER" id="PTHR45630">
    <property type="entry name" value="CATION-TRANSPORTING ATPASE-RELATED"/>
    <property type="match status" value="1"/>
</dbReference>
<name>A0ABN9V5D1_9DINO</name>
<dbReference type="EMBL" id="CAUYUJ010016693">
    <property type="protein sequence ID" value="CAK0867887.1"/>
    <property type="molecule type" value="Genomic_DNA"/>
</dbReference>